<accession>A0A1T4JI09</accession>
<dbReference type="RefSeq" id="WP_143593123.1">
    <property type="nucleotide sequence ID" value="NZ_FUWG01000002.1"/>
</dbReference>
<dbReference type="GeneID" id="78315602"/>
<dbReference type="STRING" id="261392.SAMN02745149_00280"/>
<feature type="domain" description="Soluble ligand binding" evidence="2">
    <location>
        <begin position="232"/>
        <end position="277"/>
    </location>
</feature>
<feature type="chain" id="PRO_5012188224" evidence="1">
    <location>
        <begin position="25"/>
        <end position="534"/>
    </location>
</feature>
<evidence type="ECO:0000259" key="2">
    <source>
        <dbReference type="Pfam" id="PF10531"/>
    </source>
</evidence>
<gene>
    <name evidence="3" type="ORF">SAMN02745149_00280</name>
</gene>
<sequence length="534" mass="60005">MKMRRVVTVLAAFSALLMMQGSFAQTSSLSSDKIKNTLGTQGNGTQGKEIQTEEELDFSNMENYVLIANSSKDYPVTPGDVYRLAYAAGTSAISYLIPVDSTYTIRISNLATINGEGKTFLQLKKQVEDIVNRNYPMGGVQFVIYQTAVFQVTVKGEVSETQIKKVTALTRLSSVLKTELTDFASERNVTIVSDKGVKKSYDLYKARRNGDLSQNPYLRPGDEIIVNRYDRKVTVTGAVERPGKYELLKGENLNELINIYGGGLRDRADASRIEVLRTLDVLDRSGRKIYLGKNAIEDNYELLNYDSVYISDYNELKTVVFFEGAVNSVTELINSQEGDSEISSATSFENDTASDTLRTSNKTAVSFEKDENYAFLVRKYKLCFTSNADLKSAYIRRGGSIIPIDLEQILYNPDFYSDQIVQEFDTLVVPFKQYFVSVAGAVRNPGRYPYIPDRTWEYYVGLAGGFDKDKNTLNSIVIVDTNNKKCRENEYILPEYTITARTNSFTYYFNKYAPVVTTVLSAISTMFTIIAVTR</sequence>
<proteinExistence type="predicted"/>
<feature type="signal peptide" evidence="1">
    <location>
        <begin position="1"/>
        <end position="24"/>
    </location>
</feature>
<protein>
    <submittedName>
        <fullName evidence="3">Protein involved in polysaccharide export, contains SLBB domain of the beta-grasp fold</fullName>
    </submittedName>
</protein>
<dbReference type="Pfam" id="PF10531">
    <property type="entry name" value="SLBB"/>
    <property type="match status" value="2"/>
</dbReference>
<keyword evidence="4" id="KW-1185">Reference proteome</keyword>
<evidence type="ECO:0000313" key="3">
    <source>
        <dbReference type="EMBL" id="SJZ29802.1"/>
    </source>
</evidence>
<organism evidence="3 4">
    <name type="scientific">Treponema porcinum</name>
    <dbReference type="NCBI Taxonomy" id="261392"/>
    <lineage>
        <taxon>Bacteria</taxon>
        <taxon>Pseudomonadati</taxon>
        <taxon>Spirochaetota</taxon>
        <taxon>Spirochaetia</taxon>
        <taxon>Spirochaetales</taxon>
        <taxon>Treponemataceae</taxon>
        <taxon>Treponema</taxon>
    </lineage>
</organism>
<dbReference type="InterPro" id="IPR049712">
    <property type="entry name" value="Poly_export"/>
</dbReference>
<evidence type="ECO:0000256" key="1">
    <source>
        <dbReference type="SAM" id="SignalP"/>
    </source>
</evidence>
<dbReference type="Gene3D" id="3.10.560.10">
    <property type="entry name" value="Outer membrane lipoprotein wza domain like"/>
    <property type="match status" value="3"/>
</dbReference>
<dbReference type="SUPFAM" id="SSF142984">
    <property type="entry name" value="Nqo1 middle domain-like"/>
    <property type="match status" value="1"/>
</dbReference>
<keyword evidence="1" id="KW-0732">Signal</keyword>
<name>A0A1T4JI09_TREPO</name>
<feature type="domain" description="Soluble ligand binding" evidence="2">
    <location>
        <begin position="436"/>
        <end position="471"/>
    </location>
</feature>
<dbReference type="PANTHER" id="PTHR33619">
    <property type="entry name" value="POLYSACCHARIDE EXPORT PROTEIN GFCE-RELATED"/>
    <property type="match status" value="1"/>
</dbReference>
<dbReference type="PANTHER" id="PTHR33619:SF3">
    <property type="entry name" value="POLYSACCHARIDE EXPORT PROTEIN GFCE-RELATED"/>
    <property type="match status" value="1"/>
</dbReference>
<dbReference type="GO" id="GO:0015159">
    <property type="term" value="F:polysaccharide transmembrane transporter activity"/>
    <property type="evidence" value="ECO:0007669"/>
    <property type="project" value="InterPro"/>
</dbReference>
<reference evidence="3 4" key="1">
    <citation type="submission" date="2017-02" db="EMBL/GenBank/DDBJ databases">
        <authorList>
            <person name="Peterson S.W."/>
        </authorList>
    </citation>
    <scope>NUCLEOTIDE SEQUENCE [LARGE SCALE GENOMIC DNA]</scope>
    <source>
        <strain evidence="3 4">ATCC BAA-908</strain>
    </source>
</reference>
<dbReference type="AlphaFoldDB" id="A0A1T4JI09"/>
<dbReference type="Proteomes" id="UP000190423">
    <property type="component" value="Unassembled WGS sequence"/>
</dbReference>
<dbReference type="InterPro" id="IPR019554">
    <property type="entry name" value="Soluble_ligand-bd"/>
</dbReference>
<evidence type="ECO:0000313" key="4">
    <source>
        <dbReference type="Proteomes" id="UP000190423"/>
    </source>
</evidence>
<dbReference type="OrthoDB" id="354707at2"/>
<dbReference type="EMBL" id="FUWG01000002">
    <property type="protein sequence ID" value="SJZ29802.1"/>
    <property type="molecule type" value="Genomic_DNA"/>
</dbReference>